<dbReference type="GO" id="GO:0016020">
    <property type="term" value="C:membrane"/>
    <property type="evidence" value="ECO:0007669"/>
    <property type="project" value="UniProtKB-SubCell"/>
</dbReference>
<dbReference type="Proteomes" id="UP000054937">
    <property type="component" value="Unassembled WGS sequence"/>
</dbReference>
<proteinExistence type="predicted"/>
<organism evidence="7 8">
    <name type="scientific">Pseudocohnilembus persalinus</name>
    <name type="common">Ciliate</name>
    <dbReference type="NCBI Taxonomy" id="266149"/>
    <lineage>
        <taxon>Eukaryota</taxon>
        <taxon>Sar</taxon>
        <taxon>Alveolata</taxon>
        <taxon>Ciliophora</taxon>
        <taxon>Intramacronucleata</taxon>
        <taxon>Oligohymenophorea</taxon>
        <taxon>Scuticociliatia</taxon>
        <taxon>Philasterida</taxon>
        <taxon>Pseudocohnilembidae</taxon>
        <taxon>Pseudocohnilembus</taxon>
    </lineage>
</organism>
<dbReference type="PANTHER" id="PTHR28128">
    <property type="entry name" value="GOLGI APPARATUS MEMBRANE PROTEIN TVP15"/>
    <property type="match status" value="1"/>
</dbReference>
<feature type="transmembrane region" description="Helical" evidence="6">
    <location>
        <begin position="68"/>
        <end position="89"/>
    </location>
</feature>
<dbReference type="AlphaFoldDB" id="A0A0V0R403"/>
<evidence type="ECO:0000256" key="1">
    <source>
        <dbReference type="ARBA" id="ARBA00004141"/>
    </source>
</evidence>
<evidence type="ECO:0000313" key="7">
    <source>
        <dbReference type="EMBL" id="KRX09207.1"/>
    </source>
</evidence>
<evidence type="ECO:0000313" key="8">
    <source>
        <dbReference type="Proteomes" id="UP000054937"/>
    </source>
</evidence>
<keyword evidence="3 6" id="KW-1133">Transmembrane helix</keyword>
<reference evidence="7 8" key="1">
    <citation type="journal article" date="2015" name="Sci. Rep.">
        <title>Genome of the facultative scuticociliatosis pathogen Pseudocohnilembus persalinus provides insight into its virulence through horizontal gene transfer.</title>
        <authorList>
            <person name="Xiong J."/>
            <person name="Wang G."/>
            <person name="Cheng J."/>
            <person name="Tian M."/>
            <person name="Pan X."/>
            <person name="Warren A."/>
            <person name="Jiang C."/>
            <person name="Yuan D."/>
            <person name="Miao W."/>
        </authorList>
    </citation>
    <scope>NUCLEOTIDE SEQUENCE [LARGE SCALE GENOMIC DNA]</scope>
    <source>
        <strain evidence="7">36N120E</strain>
    </source>
</reference>
<name>A0A0V0R403_PSEPJ</name>
<feature type="compositionally biased region" description="Basic and acidic residues" evidence="5">
    <location>
        <begin position="153"/>
        <end position="169"/>
    </location>
</feature>
<evidence type="ECO:0000256" key="5">
    <source>
        <dbReference type="SAM" id="MobiDB-lite"/>
    </source>
</evidence>
<sequence length="169" mass="19785">MGLYLGVKITHLVIYLFLCVLWVWRFVLVLTSFWIFNFFMPLYFIFFTGILTMCDMRPFDYIVRNFPFLYKVFGRGCVDFFMGTIIMFGYDGSDNKSLAAILSYVCGITLWVLGAMMIIGSCCGSKATWENFILEFEKPLNKENNNQNPAQKYEIENQKKNSKEQQKPK</sequence>
<feature type="transmembrane region" description="Helical" evidence="6">
    <location>
        <begin position="101"/>
        <end position="119"/>
    </location>
</feature>
<keyword evidence="2 6" id="KW-0812">Transmembrane</keyword>
<dbReference type="InterPro" id="IPR013714">
    <property type="entry name" value="Golgi_TVP15"/>
</dbReference>
<protein>
    <submittedName>
        <fullName evidence="7">Uncharacterized protein</fullName>
    </submittedName>
</protein>
<evidence type="ECO:0000256" key="4">
    <source>
        <dbReference type="ARBA" id="ARBA00023136"/>
    </source>
</evidence>
<keyword evidence="4 6" id="KW-0472">Membrane</keyword>
<accession>A0A0V0R403</accession>
<dbReference type="PANTHER" id="PTHR28128:SF3">
    <property type="entry name" value="CHROMOSOME UNDETERMINED SCAFFOLD_46, WHOLE GENOME SHOTGUN SEQUENCE"/>
    <property type="match status" value="1"/>
</dbReference>
<dbReference type="EMBL" id="LDAU01000053">
    <property type="protein sequence ID" value="KRX09207.1"/>
    <property type="molecule type" value="Genomic_DNA"/>
</dbReference>
<feature type="transmembrane region" description="Helical" evidence="6">
    <location>
        <begin position="34"/>
        <end position="56"/>
    </location>
</feature>
<comment type="caution">
    <text evidence="7">The sequence shown here is derived from an EMBL/GenBank/DDBJ whole genome shotgun (WGS) entry which is preliminary data.</text>
</comment>
<feature type="region of interest" description="Disordered" evidence="5">
    <location>
        <begin position="142"/>
        <end position="169"/>
    </location>
</feature>
<evidence type="ECO:0000256" key="3">
    <source>
        <dbReference type="ARBA" id="ARBA00022989"/>
    </source>
</evidence>
<evidence type="ECO:0000256" key="2">
    <source>
        <dbReference type="ARBA" id="ARBA00022692"/>
    </source>
</evidence>
<feature type="transmembrane region" description="Helical" evidence="6">
    <location>
        <begin position="12"/>
        <end position="28"/>
    </location>
</feature>
<evidence type="ECO:0000256" key="6">
    <source>
        <dbReference type="SAM" id="Phobius"/>
    </source>
</evidence>
<keyword evidence="8" id="KW-1185">Reference proteome</keyword>
<gene>
    <name evidence="7" type="ORF">PPERSA_05876</name>
</gene>
<comment type="subcellular location">
    <subcellularLocation>
        <location evidence="1">Membrane</location>
        <topology evidence="1">Multi-pass membrane protein</topology>
    </subcellularLocation>
</comment>
<dbReference type="Pfam" id="PF08507">
    <property type="entry name" value="COPI_assoc"/>
    <property type="match status" value="1"/>
</dbReference>
<dbReference type="InParanoid" id="A0A0V0R403"/>